<keyword evidence="4 6" id="KW-1133">Transmembrane helix</keyword>
<feature type="transmembrane region" description="Helical" evidence="6">
    <location>
        <begin position="317"/>
        <end position="339"/>
    </location>
</feature>
<comment type="subcellular location">
    <subcellularLocation>
        <location evidence="1">Cell membrane</location>
        <topology evidence="1">Single-pass membrane protein</topology>
    </subcellularLocation>
</comment>
<dbReference type="InterPro" id="IPR052027">
    <property type="entry name" value="PspC"/>
</dbReference>
<feature type="domain" description="PspC-related ToastRack" evidence="9">
    <location>
        <begin position="389"/>
        <end position="523"/>
    </location>
</feature>
<dbReference type="Proteomes" id="UP000609172">
    <property type="component" value="Unassembled WGS sequence"/>
</dbReference>
<feature type="transmembrane region" description="Helical" evidence="6">
    <location>
        <begin position="231"/>
        <end position="260"/>
    </location>
</feature>
<evidence type="ECO:0000256" key="2">
    <source>
        <dbReference type="ARBA" id="ARBA00022475"/>
    </source>
</evidence>
<organism evidence="10 11">
    <name type="scientific">Flavobacterium agrisoli</name>
    <dbReference type="NCBI Taxonomy" id="2793066"/>
    <lineage>
        <taxon>Bacteria</taxon>
        <taxon>Pseudomonadati</taxon>
        <taxon>Bacteroidota</taxon>
        <taxon>Flavobacteriia</taxon>
        <taxon>Flavobacteriales</taxon>
        <taxon>Flavobacteriaceae</taxon>
        <taxon>Flavobacterium</taxon>
    </lineage>
</organism>
<protein>
    <submittedName>
        <fullName evidence="10">PspC domain-containing protein</fullName>
    </submittedName>
</protein>
<accession>A0A934UKT3</accession>
<dbReference type="Pfam" id="PF22744">
    <property type="entry name" value="Toast-rack_PspC-Cterm"/>
    <property type="match status" value="1"/>
</dbReference>
<name>A0A934UKT3_9FLAO</name>
<dbReference type="RefSeq" id="WP_200106974.1">
    <property type="nucleotide sequence ID" value="NZ_JAEHFV010000006.1"/>
</dbReference>
<comment type="caution">
    <text evidence="10">The sequence shown here is derived from an EMBL/GenBank/DDBJ whole genome shotgun (WGS) entry which is preliminary data.</text>
</comment>
<proteinExistence type="predicted"/>
<evidence type="ECO:0000259" key="7">
    <source>
        <dbReference type="Pfam" id="PF04024"/>
    </source>
</evidence>
<dbReference type="GO" id="GO:0005886">
    <property type="term" value="C:plasma membrane"/>
    <property type="evidence" value="ECO:0007669"/>
    <property type="project" value="UniProtKB-SubCell"/>
</dbReference>
<evidence type="ECO:0000259" key="8">
    <source>
        <dbReference type="Pfam" id="PF22571"/>
    </source>
</evidence>
<dbReference type="PANTHER" id="PTHR33885">
    <property type="entry name" value="PHAGE SHOCK PROTEIN C"/>
    <property type="match status" value="1"/>
</dbReference>
<evidence type="ECO:0000256" key="6">
    <source>
        <dbReference type="SAM" id="Phobius"/>
    </source>
</evidence>
<evidence type="ECO:0000256" key="5">
    <source>
        <dbReference type="ARBA" id="ARBA00023136"/>
    </source>
</evidence>
<evidence type="ECO:0000313" key="11">
    <source>
        <dbReference type="Proteomes" id="UP000609172"/>
    </source>
</evidence>
<dbReference type="InterPro" id="IPR054321">
    <property type="entry name" value="PspC-rel_TM"/>
</dbReference>
<keyword evidence="11" id="KW-1185">Reference proteome</keyword>
<evidence type="ECO:0000256" key="3">
    <source>
        <dbReference type="ARBA" id="ARBA00022692"/>
    </source>
</evidence>
<dbReference type="PANTHER" id="PTHR33885:SF3">
    <property type="entry name" value="PHAGE SHOCK PROTEIN C"/>
    <property type="match status" value="1"/>
</dbReference>
<feature type="domain" description="Phage shock protein PspC N-terminal" evidence="7">
    <location>
        <begin position="106"/>
        <end position="163"/>
    </location>
</feature>
<dbReference type="Pfam" id="PF04024">
    <property type="entry name" value="PspC"/>
    <property type="match status" value="1"/>
</dbReference>
<keyword evidence="5 6" id="KW-0472">Membrane</keyword>
<feature type="transmembrane region" description="Helical" evidence="6">
    <location>
        <begin position="280"/>
        <end position="305"/>
    </location>
</feature>
<evidence type="ECO:0000259" key="9">
    <source>
        <dbReference type="Pfam" id="PF22744"/>
    </source>
</evidence>
<reference evidence="10" key="1">
    <citation type="submission" date="2020-12" db="EMBL/GenBank/DDBJ databases">
        <title>Bacterial novel species Flavobacterium sp. SE-1-e isolated from soil.</title>
        <authorList>
            <person name="Jung H.-Y."/>
        </authorList>
    </citation>
    <scope>NUCLEOTIDE SEQUENCE</scope>
    <source>
        <strain evidence="10">SE-1-e</strain>
    </source>
</reference>
<dbReference type="InterPro" id="IPR054319">
    <property type="entry name" value="PspC-rel_ToastRack"/>
</dbReference>
<feature type="domain" description="PspC-related transmembrane region" evidence="8">
    <location>
        <begin position="203"/>
        <end position="344"/>
    </location>
</feature>
<gene>
    <name evidence="10" type="ORF">I5M07_13495</name>
</gene>
<evidence type="ECO:0000256" key="1">
    <source>
        <dbReference type="ARBA" id="ARBA00004162"/>
    </source>
</evidence>
<evidence type="ECO:0000313" key="10">
    <source>
        <dbReference type="EMBL" id="MBK0370844.1"/>
    </source>
</evidence>
<sequence>MNKTVNINLGGIFFHIDEDAYLKLSRYFDAIKRSINNSVGQDEIIKDIEMRISELLSEGQKSDKHVISLKDIDAVIAVMGQPEDYIIEDDAAPKYNYNQTNTSKRKRMYRDVDNKVIGGVATGIAHYLKVDPVWVKIAFVILLFASFGSMLIAYLILYIVIPPAISTSEKLEMTGEVVNISNIEKKVRQEFDNVTDKIRNTDYEKLGNDIKYSAKKTGDTFGEILLKIFKVFAIFLGSILVVTGIFTILSLFIGLFTLGSSTFIEYPWSDFINAGNYTDYPIWTFALMTLFSVGIPFFFLTLLGFKLISPNLKSIGNLAKYTLLALWLVSIAFLIAVGLKQASEVSVENKIETKQEIAIAKTDTLKVKFKYNDYYAKDIDDRDEFRFVEDAAGNSLIYSNDIRLYVKYNENTTTPYIQIEKSAKGNSFSDARKRAEGIQYKAEIVGNELILDNYFVTAVKNKFRDQEVRIYLYLPKGQYFKPDYTISHFDHSDSDIFDPNFDNHQNYIYKADAYKIECLNCPNEVKNEEWENENHSQEDTIKEVSVKINGKEVIKTSVNLTKDKNGVIIKNN</sequence>
<dbReference type="Pfam" id="PF22571">
    <property type="entry name" value="LiaI-LiaF-TM_PspC"/>
    <property type="match status" value="1"/>
</dbReference>
<dbReference type="InterPro" id="IPR007168">
    <property type="entry name" value="Phageshock_PspC_N"/>
</dbReference>
<dbReference type="EMBL" id="JAEHFV010000006">
    <property type="protein sequence ID" value="MBK0370844.1"/>
    <property type="molecule type" value="Genomic_DNA"/>
</dbReference>
<feature type="transmembrane region" description="Helical" evidence="6">
    <location>
        <begin position="134"/>
        <end position="161"/>
    </location>
</feature>
<evidence type="ECO:0000256" key="4">
    <source>
        <dbReference type="ARBA" id="ARBA00022989"/>
    </source>
</evidence>
<dbReference type="AlphaFoldDB" id="A0A934UKT3"/>
<keyword evidence="3 6" id="KW-0812">Transmembrane</keyword>
<feature type="transmembrane region" description="Helical" evidence="6">
    <location>
        <begin position="112"/>
        <end position="128"/>
    </location>
</feature>
<keyword evidence="2" id="KW-1003">Cell membrane</keyword>